<feature type="signal peptide" evidence="2">
    <location>
        <begin position="1"/>
        <end position="22"/>
    </location>
</feature>
<evidence type="ECO:0000313" key="4">
    <source>
        <dbReference type="Proteomes" id="UP000244811"/>
    </source>
</evidence>
<proteinExistence type="predicted"/>
<evidence type="ECO:0008006" key="5">
    <source>
        <dbReference type="Google" id="ProtNLM"/>
    </source>
</evidence>
<feature type="region of interest" description="Disordered" evidence="1">
    <location>
        <begin position="70"/>
        <end position="104"/>
    </location>
</feature>
<evidence type="ECO:0000256" key="2">
    <source>
        <dbReference type="SAM" id="SignalP"/>
    </source>
</evidence>
<feature type="compositionally biased region" description="Basic and acidic residues" evidence="1">
    <location>
        <begin position="224"/>
        <end position="235"/>
    </location>
</feature>
<feature type="chain" id="PRO_5037699119" description="Signal peptide containing protein" evidence="2">
    <location>
        <begin position="23"/>
        <end position="390"/>
    </location>
</feature>
<gene>
    <name evidence="3" type="ORF">MACK_000306</name>
</gene>
<feature type="region of interest" description="Disordered" evidence="1">
    <location>
        <begin position="218"/>
        <end position="267"/>
    </location>
</feature>
<sequence length="390" mass="43363">MVSFKKVLVLFLISKFVGYIISSSSSSLLVNAMDPDSPKPTASPRKIPKKQCHGSCDCARYSHYDVPSSLKGFGESEKRPPIPAKRTSLPKLPERPPINSDRKGIEKGLVKNPIYDTIKPKNDKLTFETHPINGSFYKSYGRPVEEDIYNVNGDDEPIYEEIGTDYFTKEHTPSGYTEHIYDEPCELPVPQKTKYQKFKERAGEKLASLKKCSKNGFRCKSKKPKDSDQKTKKGVSDATSNLNKKSPGSKKVSTESPSVTRDKLNKASKDLLREADILASKLNEGKRPKHHGFNKYISRSVKGSKDKTKRELKETGLGFSDIGKDLRSDASHLEKGAKAKLQGAKDKVKGGLDKFKNNLKKSAFKGSYSVAGHMADQMGDLGNFKTKSTM</sequence>
<dbReference type="AlphaFoldDB" id="A0A976M9P6"/>
<evidence type="ECO:0000313" key="3">
    <source>
        <dbReference type="EMBL" id="UKK00236.2"/>
    </source>
</evidence>
<protein>
    <recommendedName>
        <fullName evidence="5">Signal peptide containing protein</fullName>
    </recommendedName>
</protein>
<name>A0A976M9P6_THEOR</name>
<organism evidence="3 4">
    <name type="scientific">Theileria orientalis</name>
    <dbReference type="NCBI Taxonomy" id="68886"/>
    <lineage>
        <taxon>Eukaryota</taxon>
        <taxon>Sar</taxon>
        <taxon>Alveolata</taxon>
        <taxon>Apicomplexa</taxon>
        <taxon>Aconoidasida</taxon>
        <taxon>Piroplasmida</taxon>
        <taxon>Theileriidae</taxon>
        <taxon>Theileria</taxon>
    </lineage>
</organism>
<accession>A0A976M9P6</accession>
<feature type="region of interest" description="Disordered" evidence="1">
    <location>
        <begin position="282"/>
        <end position="309"/>
    </location>
</feature>
<reference evidence="3" key="1">
    <citation type="submission" date="2022-07" db="EMBL/GenBank/DDBJ databases">
        <title>Evaluation of T. orientalis genome assembly methods using nanopore sequencing and analysis of variation between genomes.</title>
        <authorList>
            <person name="Yam J."/>
            <person name="Micallef M.L."/>
            <person name="Liu M."/>
            <person name="Djordjevic S.P."/>
            <person name="Bogema D.R."/>
            <person name="Jenkins C."/>
        </authorList>
    </citation>
    <scope>NUCLEOTIDE SEQUENCE</scope>
    <source>
        <strain evidence="3">Goon Nure</strain>
    </source>
</reference>
<evidence type="ECO:0000256" key="1">
    <source>
        <dbReference type="SAM" id="MobiDB-lite"/>
    </source>
</evidence>
<feature type="compositionally biased region" description="Polar residues" evidence="1">
    <location>
        <begin position="237"/>
        <end position="246"/>
    </location>
</feature>
<dbReference type="Proteomes" id="UP000244811">
    <property type="component" value="Chromosome 1"/>
</dbReference>
<dbReference type="EMBL" id="CP056069">
    <property type="protein sequence ID" value="UKK00236.2"/>
    <property type="molecule type" value="Genomic_DNA"/>
</dbReference>
<keyword evidence="2" id="KW-0732">Signal</keyword>